<protein>
    <submittedName>
        <fullName evidence="9">C-type cytochrome biogenesis protein CcmI</fullName>
    </submittedName>
</protein>
<keyword evidence="3" id="KW-0201">Cytochrome c-type biogenesis</keyword>
<keyword evidence="6" id="KW-1133">Transmembrane helix</keyword>
<dbReference type="Pfam" id="PF23892">
    <property type="entry name" value="Ig_CycH"/>
    <property type="match status" value="1"/>
</dbReference>
<keyword evidence="2" id="KW-0677">Repeat</keyword>
<dbReference type="RefSeq" id="WP_212784884.1">
    <property type="nucleotide sequence ID" value="NZ_AP019536.1"/>
</dbReference>
<name>A0AAN1SYZ5_9PROT</name>
<organism evidence="9 10">
    <name type="scientific">Ferrigenium kumadai</name>
    <dbReference type="NCBI Taxonomy" id="1682490"/>
    <lineage>
        <taxon>Bacteria</taxon>
        <taxon>Pseudomonadati</taxon>
        <taxon>Pseudomonadota</taxon>
        <taxon>Betaproteobacteria</taxon>
        <taxon>Nitrosomonadales</taxon>
        <taxon>Gallionellaceae</taxon>
        <taxon>Ferrigenium</taxon>
    </lineage>
</organism>
<dbReference type="GO" id="GO:0017004">
    <property type="term" value="P:cytochrome complex assembly"/>
    <property type="evidence" value="ECO:0007669"/>
    <property type="project" value="UniProtKB-KW"/>
</dbReference>
<evidence type="ECO:0000256" key="3">
    <source>
        <dbReference type="ARBA" id="ARBA00022748"/>
    </source>
</evidence>
<evidence type="ECO:0000256" key="1">
    <source>
        <dbReference type="ARBA" id="ARBA00004196"/>
    </source>
</evidence>
<dbReference type="EMBL" id="AP019536">
    <property type="protein sequence ID" value="BBI99642.1"/>
    <property type="molecule type" value="Genomic_DNA"/>
</dbReference>
<dbReference type="InterPro" id="IPR017560">
    <property type="entry name" value="Cyt_c_biogenesis_CcmI"/>
</dbReference>
<evidence type="ECO:0000256" key="5">
    <source>
        <dbReference type="PROSITE-ProRule" id="PRU00339"/>
    </source>
</evidence>
<dbReference type="NCBIfam" id="TIGR03142">
    <property type="entry name" value="cytochro_ccmI"/>
    <property type="match status" value="1"/>
</dbReference>
<dbReference type="SUPFAM" id="SSF48452">
    <property type="entry name" value="TPR-like"/>
    <property type="match status" value="1"/>
</dbReference>
<dbReference type="InterPro" id="IPR051263">
    <property type="entry name" value="C-type_cytochrome_biogenesis"/>
</dbReference>
<evidence type="ECO:0000259" key="7">
    <source>
        <dbReference type="Pfam" id="PF23892"/>
    </source>
</evidence>
<evidence type="ECO:0000313" key="9">
    <source>
        <dbReference type="EMBL" id="BBI99642.1"/>
    </source>
</evidence>
<reference evidence="9 10" key="1">
    <citation type="submission" date="2019-03" db="EMBL/GenBank/DDBJ databases">
        <title>Complete genome sequence of Ferrigenium kumadai strain An22, a microaerophilic iron-oxidizing bacterium isolated from a paddy field soil.</title>
        <authorList>
            <person name="Watanabe T."/>
            <person name="Asakawa S."/>
        </authorList>
    </citation>
    <scope>NUCLEOTIDE SEQUENCE [LARGE SCALE GENOMIC DNA]</scope>
    <source>
        <strain evidence="9 10">An22</strain>
    </source>
</reference>
<dbReference type="Pfam" id="PF23914">
    <property type="entry name" value="TPR_CcmH_CycH"/>
    <property type="match status" value="1"/>
</dbReference>
<feature type="transmembrane region" description="Helical" evidence="6">
    <location>
        <begin position="95"/>
        <end position="115"/>
    </location>
</feature>
<dbReference type="PANTHER" id="PTHR47870:SF1">
    <property type="entry name" value="CYTOCHROME C-TYPE BIOGENESIS PROTEIN CCMH"/>
    <property type="match status" value="1"/>
</dbReference>
<dbReference type="InterPro" id="IPR056413">
    <property type="entry name" value="TPR_CcmH_CycH"/>
</dbReference>
<gene>
    <name evidence="9" type="primary">cycH</name>
    <name evidence="9" type="ORF">FGKAn22_13350</name>
</gene>
<feature type="repeat" description="TPR" evidence="5">
    <location>
        <begin position="227"/>
        <end position="260"/>
    </location>
</feature>
<feature type="domain" description="Cytochrome c-type biogenesis protein H Ig-like" evidence="7">
    <location>
        <begin position="310"/>
        <end position="415"/>
    </location>
</feature>
<dbReference type="InterPro" id="IPR019734">
    <property type="entry name" value="TPR_rpt"/>
</dbReference>
<comment type="subcellular location">
    <subcellularLocation>
        <location evidence="1">Cell envelope</location>
    </subcellularLocation>
</comment>
<feature type="domain" description="Cytochrome c-type biogenesis protein H TPR" evidence="8">
    <location>
        <begin position="145"/>
        <end position="262"/>
    </location>
</feature>
<dbReference type="InterPro" id="IPR056412">
    <property type="entry name" value="Ig_CycH"/>
</dbReference>
<dbReference type="InterPro" id="IPR011990">
    <property type="entry name" value="TPR-like_helical_dom_sf"/>
</dbReference>
<evidence type="ECO:0000259" key="8">
    <source>
        <dbReference type="Pfam" id="PF23914"/>
    </source>
</evidence>
<evidence type="ECO:0000256" key="6">
    <source>
        <dbReference type="SAM" id="Phobius"/>
    </source>
</evidence>
<evidence type="ECO:0000313" key="10">
    <source>
        <dbReference type="Proteomes" id="UP001319121"/>
    </source>
</evidence>
<keyword evidence="6" id="KW-0472">Membrane</keyword>
<proteinExistence type="predicted"/>
<accession>A0AAN1SYZ5</accession>
<keyword evidence="10" id="KW-1185">Reference proteome</keyword>
<dbReference type="Gene3D" id="1.25.40.10">
    <property type="entry name" value="Tetratricopeptide repeat domain"/>
    <property type="match status" value="1"/>
</dbReference>
<feature type="repeat" description="TPR" evidence="5">
    <location>
        <begin position="156"/>
        <end position="189"/>
    </location>
</feature>
<keyword evidence="6" id="KW-0812">Transmembrane</keyword>
<dbReference type="KEGG" id="fku:FGKAn22_13350"/>
<dbReference type="Proteomes" id="UP001319121">
    <property type="component" value="Chromosome"/>
</dbReference>
<sequence length="419" mass="45244">MTLFWIVCAVLLIVALLFVVLPLWRATANNNDVLRDAANLEILRDQSAELETDLRNGLLTQEAFEQGKRELQARLLEEVKTTGQSVKLTHNPAKVLAVVLAVLLPLLAVPLYLTIGNPKAMLQQEVLATADGFGIVRSEAALQELEKKMERMPENPDGWLLLARSYAELQRFPDAVRAYQKLVQLVPNEAQLWADYADATAMNNNQSLKGEPTKFLDKALALDGNNTAALALSGSAAMERGDYAAAITHWQKLVDLLPQDYPNVQMIHDGIKQAKEFLAMQKGGKQMLAQIDAAHAAEKAAAANPAMAISGKVALSPALTGKVAPTDTVFVLARAANGPKMPLAVFRKQVKDLPLAFTLDDSMAMQPQLKLSGFSEVVVVARVSKSGTPMAQPGDLQGTTASIKPGTKGLNIVIDTVVQ</sequence>
<dbReference type="GO" id="GO:0030313">
    <property type="term" value="C:cell envelope"/>
    <property type="evidence" value="ECO:0007669"/>
    <property type="project" value="UniProtKB-SubCell"/>
</dbReference>
<keyword evidence="4 5" id="KW-0802">TPR repeat</keyword>
<dbReference type="PANTHER" id="PTHR47870">
    <property type="entry name" value="CYTOCHROME C-TYPE BIOGENESIS PROTEIN CCMH"/>
    <property type="match status" value="1"/>
</dbReference>
<dbReference type="AlphaFoldDB" id="A0AAN1SYZ5"/>
<evidence type="ECO:0000256" key="4">
    <source>
        <dbReference type="ARBA" id="ARBA00022803"/>
    </source>
</evidence>
<dbReference type="PROSITE" id="PS50005">
    <property type="entry name" value="TPR"/>
    <property type="match status" value="2"/>
</dbReference>
<evidence type="ECO:0000256" key="2">
    <source>
        <dbReference type="ARBA" id="ARBA00022737"/>
    </source>
</evidence>
<dbReference type="SMART" id="SM00028">
    <property type="entry name" value="TPR"/>
    <property type="match status" value="2"/>
</dbReference>